<proteinExistence type="predicted"/>
<evidence type="ECO:0000313" key="2">
    <source>
        <dbReference type="EMBL" id="QBM23756.1"/>
    </source>
</evidence>
<protein>
    <submittedName>
        <fullName evidence="1">Uncharacterized protein</fullName>
    </submittedName>
</protein>
<dbReference type="KEGG" id="cars:E1B03_07625"/>
<dbReference type="EMBL" id="CP037864">
    <property type="protein sequence ID" value="QBM23756.1"/>
    <property type="molecule type" value="Genomic_DNA"/>
</dbReference>
<gene>
    <name evidence="1" type="ORF">E1B03_07625</name>
    <name evidence="2" type="ORF">E1B03_15515</name>
</gene>
<dbReference type="KEGG" id="cars:E1B03_15515"/>
<name>A0A4P6WKV5_9ENTR</name>
<evidence type="ECO:0000313" key="3">
    <source>
        <dbReference type="Proteomes" id="UP000293850"/>
    </source>
</evidence>
<dbReference type="Proteomes" id="UP000293850">
    <property type="component" value="Chromosome"/>
</dbReference>
<reference evidence="1 3" key="1">
    <citation type="submission" date="2019-03" db="EMBL/GenBank/DDBJ databases">
        <title>Complete genome sequence of an arsenate-respiring bacteria, Citrobacter sp. LY-1.</title>
        <authorList>
            <person name="Wang H."/>
            <person name="Liu Y."/>
            <person name="Li Q."/>
            <person name="Huang J."/>
        </authorList>
    </citation>
    <scope>NUCLEOTIDE SEQUENCE [LARGE SCALE GENOMIC DNA]</scope>
    <source>
        <strain evidence="1 3">LY-1</strain>
    </source>
</reference>
<organism evidence="1 3">
    <name type="scientific">Citrobacter arsenatis</name>
    <dbReference type="NCBI Taxonomy" id="2546350"/>
    <lineage>
        <taxon>Bacteria</taxon>
        <taxon>Pseudomonadati</taxon>
        <taxon>Pseudomonadota</taxon>
        <taxon>Gammaproteobacteria</taxon>
        <taxon>Enterobacterales</taxon>
        <taxon>Enterobacteriaceae</taxon>
        <taxon>Citrobacter</taxon>
    </lineage>
</organism>
<dbReference type="AlphaFoldDB" id="A0A4P6WKV5"/>
<sequence>MITGTANYDDVPEAMCGICGGFYKADEPEDHECKGPEIECDICGHISTEHEGRHYCCEDNSNE</sequence>
<evidence type="ECO:0000313" key="1">
    <source>
        <dbReference type="EMBL" id="QBM22315.1"/>
    </source>
</evidence>
<keyword evidence="3" id="KW-1185">Reference proteome</keyword>
<dbReference type="EMBL" id="CP037864">
    <property type="protein sequence ID" value="QBM22315.1"/>
    <property type="molecule type" value="Genomic_DNA"/>
</dbReference>
<accession>A0A4P6WKV5</accession>